<dbReference type="InterPro" id="IPR036259">
    <property type="entry name" value="MFS_trans_sf"/>
</dbReference>
<keyword evidence="6 7" id="KW-0472">Membrane</keyword>
<comment type="subcellular location">
    <subcellularLocation>
        <location evidence="1">Cell membrane</location>
        <topology evidence="1">Multi-pass membrane protein</topology>
    </subcellularLocation>
</comment>
<dbReference type="InterPro" id="IPR020846">
    <property type="entry name" value="MFS_dom"/>
</dbReference>
<dbReference type="Gene3D" id="1.20.1250.20">
    <property type="entry name" value="MFS general substrate transporter like domains"/>
    <property type="match status" value="1"/>
</dbReference>
<dbReference type="PROSITE" id="PS50850">
    <property type="entry name" value="MFS"/>
    <property type="match status" value="1"/>
</dbReference>
<dbReference type="RefSeq" id="WP_205114792.1">
    <property type="nucleotide sequence ID" value="NZ_JAFBCM010000001.1"/>
</dbReference>
<feature type="transmembrane region" description="Helical" evidence="7">
    <location>
        <begin position="392"/>
        <end position="411"/>
    </location>
</feature>
<dbReference type="CDD" id="cd06173">
    <property type="entry name" value="MFS_MefA_like"/>
    <property type="match status" value="1"/>
</dbReference>
<evidence type="ECO:0000256" key="5">
    <source>
        <dbReference type="ARBA" id="ARBA00022989"/>
    </source>
</evidence>
<evidence type="ECO:0000256" key="3">
    <source>
        <dbReference type="ARBA" id="ARBA00022475"/>
    </source>
</evidence>
<feature type="transmembrane region" description="Helical" evidence="7">
    <location>
        <begin position="118"/>
        <end position="142"/>
    </location>
</feature>
<evidence type="ECO:0000313" key="9">
    <source>
        <dbReference type="EMBL" id="MFC3764139.1"/>
    </source>
</evidence>
<dbReference type="EMBL" id="JBHRZH010000023">
    <property type="protein sequence ID" value="MFC3764139.1"/>
    <property type="molecule type" value="Genomic_DNA"/>
</dbReference>
<keyword evidence="3" id="KW-1003">Cell membrane</keyword>
<dbReference type="Pfam" id="PF05977">
    <property type="entry name" value="MFS_3"/>
    <property type="match status" value="1"/>
</dbReference>
<feature type="transmembrane region" description="Helical" evidence="7">
    <location>
        <begin position="320"/>
        <end position="342"/>
    </location>
</feature>
<dbReference type="Proteomes" id="UP001595699">
    <property type="component" value="Unassembled WGS sequence"/>
</dbReference>
<feature type="transmembrane region" description="Helical" evidence="7">
    <location>
        <begin position="154"/>
        <end position="173"/>
    </location>
</feature>
<dbReference type="PANTHER" id="PTHR23513">
    <property type="entry name" value="INTEGRAL MEMBRANE EFFLUX PROTEIN-RELATED"/>
    <property type="match status" value="1"/>
</dbReference>
<name>A0ABV7YJH1_9ACTN</name>
<evidence type="ECO:0000313" key="10">
    <source>
        <dbReference type="Proteomes" id="UP001595699"/>
    </source>
</evidence>
<feature type="transmembrane region" description="Helical" evidence="7">
    <location>
        <begin position="89"/>
        <end position="112"/>
    </location>
</feature>
<dbReference type="PANTHER" id="PTHR23513:SF6">
    <property type="entry name" value="MAJOR FACILITATOR SUPERFAMILY ASSOCIATED DOMAIN-CONTAINING PROTEIN"/>
    <property type="match status" value="1"/>
</dbReference>
<accession>A0ABV7YJH1</accession>
<protein>
    <submittedName>
        <fullName evidence="9">MFS transporter</fullName>
    </submittedName>
</protein>
<dbReference type="InterPro" id="IPR010290">
    <property type="entry name" value="TM_effector"/>
</dbReference>
<evidence type="ECO:0000256" key="2">
    <source>
        <dbReference type="ARBA" id="ARBA00022448"/>
    </source>
</evidence>
<keyword evidence="10" id="KW-1185">Reference proteome</keyword>
<feature type="transmembrane region" description="Helical" evidence="7">
    <location>
        <begin position="57"/>
        <end position="77"/>
    </location>
</feature>
<evidence type="ECO:0000256" key="1">
    <source>
        <dbReference type="ARBA" id="ARBA00004651"/>
    </source>
</evidence>
<comment type="caution">
    <text evidence="9">The sequence shown here is derived from an EMBL/GenBank/DDBJ whole genome shotgun (WGS) entry which is preliminary data.</text>
</comment>
<feature type="transmembrane region" description="Helical" evidence="7">
    <location>
        <begin position="268"/>
        <end position="289"/>
    </location>
</feature>
<reference evidence="10" key="1">
    <citation type="journal article" date="2019" name="Int. J. Syst. Evol. Microbiol.">
        <title>The Global Catalogue of Microorganisms (GCM) 10K type strain sequencing project: providing services to taxonomists for standard genome sequencing and annotation.</title>
        <authorList>
            <consortium name="The Broad Institute Genomics Platform"/>
            <consortium name="The Broad Institute Genome Sequencing Center for Infectious Disease"/>
            <person name="Wu L."/>
            <person name="Ma J."/>
        </authorList>
    </citation>
    <scope>NUCLEOTIDE SEQUENCE [LARGE SCALE GENOMIC DNA]</scope>
    <source>
        <strain evidence="10">CGMCC 4.7241</strain>
    </source>
</reference>
<proteinExistence type="predicted"/>
<evidence type="ECO:0000259" key="8">
    <source>
        <dbReference type="PROSITE" id="PS50850"/>
    </source>
</evidence>
<sequence length="435" mass="45685">MSEQQTTEVAKPKSLWRNRPFVMFWVAQAMSNMGTQVSELAIPLTAVIVLSATPAEMGILTAMEPLPSLVLGLFLGVLVDRVRRARLMFWCNIGQAVLIGTIPLAAMFGVLTLAQMCIVMFTAGGLALAYALAHTAYIPVLVTDNRQLTTANGVVALSDSVAAVAGPGVAGVLVQVLTAPIAVAVDAASFLVAAVLQLFGRRTDPKPAVEHNERIGASLREGFRAFARHKGVVALTVAKGVPDFFHWGVLALYVLYAVRELHLSPATIGLIAMVASLGPVVAGLVVAPVSRRFGTAWTSVIGAVLLGGNLLIPFATGPTWMVIAIIAFGQFILGLGVVYLIIVRQTMLQQSVAHHLLGRVGAVMRLIEWGPGPVGGLVGGLLGQVYGLRTGLIVLGIGCLLGVPWVVIAAVRGHLDVTDTGDVASADVKDEKHQT</sequence>
<organism evidence="9 10">
    <name type="scientific">Tenggerimyces flavus</name>
    <dbReference type="NCBI Taxonomy" id="1708749"/>
    <lineage>
        <taxon>Bacteria</taxon>
        <taxon>Bacillati</taxon>
        <taxon>Actinomycetota</taxon>
        <taxon>Actinomycetes</taxon>
        <taxon>Propionibacteriales</taxon>
        <taxon>Nocardioidaceae</taxon>
        <taxon>Tenggerimyces</taxon>
    </lineage>
</organism>
<gene>
    <name evidence="9" type="ORF">ACFOUW_25115</name>
</gene>
<keyword evidence="2" id="KW-0813">Transport</keyword>
<dbReference type="SUPFAM" id="SSF103473">
    <property type="entry name" value="MFS general substrate transporter"/>
    <property type="match status" value="1"/>
</dbReference>
<evidence type="ECO:0000256" key="6">
    <source>
        <dbReference type="ARBA" id="ARBA00023136"/>
    </source>
</evidence>
<feature type="domain" description="Major facilitator superfamily (MFS) profile" evidence="8">
    <location>
        <begin position="232"/>
        <end position="435"/>
    </location>
</feature>
<keyword evidence="5 7" id="KW-1133">Transmembrane helix</keyword>
<evidence type="ECO:0000256" key="7">
    <source>
        <dbReference type="SAM" id="Phobius"/>
    </source>
</evidence>
<feature type="transmembrane region" description="Helical" evidence="7">
    <location>
        <begin position="21"/>
        <end position="51"/>
    </location>
</feature>
<keyword evidence="4 7" id="KW-0812">Transmembrane</keyword>
<evidence type="ECO:0000256" key="4">
    <source>
        <dbReference type="ARBA" id="ARBA00022692"/>
    </source>
</evidence>
<feature type="transmembrane region" description="Helical" evidence="7">
    <location>
        <begin position="179"/>
        <end position="199"/>
    </location>
</feature>
<feature type="transmembrane region" description="Helical" evidence="7">
    <location>
        <begin position="232"/>
        <end position="256"/>
    </location>
</feature>
<feature type="transmembrane region" description="Helical" evidence="7">
    <location>
        <begin position="296"/>
        <end position="314"/>
    </location>
</feature>